<dbReference type="EMBL" id="VSSQ01034801">
    <property type="protein sequence ID" value="MPM86858.1"/>
    <property type="molecule type" value="Genomic_DNA"/>
</dbReference>
<protein>
    <submittedName>
        <fullName evidence="1">Uncharacterized protein</fullName>
    </submittedName>
</protein>
<name>A0A645DCV2_9ZZZZ</name>
<comment type="caution">
    <text evidence="1">The sequence shown here is derived from an EMBL/GenBank/DDBJ whole genome shotgun (WGS) entry which is preliminary data.</text>
</comment>
<organism evidence="1">
    <name type="scientific">bioreactor metagenome</name>
    <dbReference type="NCBI Taxonomy" id="1076179"/>
    <lineage>
        <taxon>unclassified sequences</taxon>
        <taxon>metagenomes</taxon>
        <taxon>ecological metagenomes</taxon>
    </lineage>
</organism>
<dbReference type="AlphaFoldDB" id="A0A645DCV2"/>
<proteinExistence type="predicted"/>
<reference evidence="1" key="1">
    <citation type="submission" date="2019-08" db="EMBL/GenBank/DDBJ databases">
        <authorList>
            <person name="Kucharzyk K."/>
            <person name="Murdoch R.W."/>
            <person name="Higgins S."/>
            <person name="Loffler F."/>
        </authorList>
    </citation>
    <scope>NUCLEOTIDE SEQUENCE</scope>
</reference>
<sequence>MVDPDSFFFADGFVESFDGSFHYFQVGAGSAGVPNLDDDLGGLCQGGRCDAEEHHHGEGQRGKFLHGSILHRFIFPGELTHREIHYFMPL</sequence>
<accession>A0A645DCV2</accession>
<gene>
    <name evidence="1" type="ORF">SDC9_133950</name>
</gene>
<evidence type="ECO:0000313" key="1">
    <source>
        <dbReference type="EMBL" id="MPM86858.1"/>
    </source>
</evidence>